<dbReference type="PANTHER" id="PTHR43816">
    <property type="entry name" value="NICOTINAMIDE PHOSPHORIBOSYLTRANSFERASE"/>
    <property type="match status" value="1"/>
</dbReference>
<comment type="similarity">
    <text evidence="1">Belongs to the NAPRTase family.</text>
</comment>
<keyword evidence="3 9" id="KW-0328">Glycosyltransferase</keyword>
<comment type="pathway">
    <text evidence="5">Cofactor biosynthesis; NAD(+) biosynthesis; nicotinamide D-ribonucleotide from 5-phospho-alpha-D-ribose 1-diphosphate and nicotinamide: step 1/1.</text>
</comment>
<keyword evidence="4 9" id="KW-0808">Transferase</keyword>
<organism evidence="9 10">
    <name type="scientific">Aeromonas phage AhSzq-1</name>
    <dbReference type="NCBI Taxonomy" id="2138298"/>
    <lineage>
        <taxon>Viruses</taxon>
        <taxon>Duplodnaviria</taxon>
        <taxon>Heunggongvirae</taxon>
        <taxon>Uroviricota</taxon>
        <taxon>Caudoviricetes</taxon>
        <taxon>Demerecviridae</taxon>
        <taxon>Shenzhenvirus</taxon>
        <taxon>Shenzhenvirus AhSzq1</taxon>
    </lineage>
</organism>
<dbReference type="GO" id="GO:0009435">
    <property type="term" value="P:NAD+ biosynthetic process"/>
    <property type="evidence" value="ECO:0007669"/>
    <property type="project" value="InterPro"/>
</dbReference>
<evidence type="ECO:0000256" key="6">
    <source>
        <dbReference type="ARBA" id="ARBA00035024"/>
    </source>
</evidence>
<evidence type="ECO:0000256" key="5">
    <source>
        <dbReference type="ARBA" id="ARBA00035007"/>
    </source>
</evidence>
<gene>
    <name evidence="9" type="ORF">AhSzq1_3</name>
</gene>
<dbReference type="Pfam" id="PF04095">
    <property type="entry name" value="NAPRTase"/>
    <property type="match status" value="1"/>
</dbReference>
<accession>A0A2R4ALK8</accession>
<evidence type="ECO:0000313" key="9">
    <source>
        <dbReference type="EMBL" id="AVR75896.1"/>
    </source>
</evidence>
<keyword evidence="2" id="KW-0662">Pyridine nucleotide biosynthesis</keyword>
<name>A0A2R4ALK8_9CAUD</name>
<proteinExistence type="inferred from homology"/>
<dbReference type="SUPFAM" id="SSF51690">
    <property type="entry name" value="Nicotinate/Quinolinate PRTase C-terminal domain-like"/>
    <property type="match status" value="1"/>
</dbReference>
<dbReference type="Gene3D" id="3.20.20.70">
    <property type="entry name" value="Aldolase class I"/>
    <property type="match status" value="1"/>
</dbReference>
<dbReference type="InterPro" id="IPR036068">
    <property type="entry name" value="Nicotinate_pribotase-like_C"/>
</dbReference>
<keyword evidence="10" id="KW-1185">Reference proteome</keyword>
<evidence type="ECO:0000256" key="7">
    <source>
        <dbReference type="ARBA" id="ARBA00035036"/>
    </source>
</evidence>
<evidence type="ECO:0000256" key="2">
    <source>
        <dbReference type="ARBA" id="ARBA00022642"/>
    </source>
</evidence>
<dbReference type="NCBIfam" id="NF006629">
    <property type="entry name" value="PRK09198.1"/>
    <property type="match status" value="1"/>
</dbReference>
<dbReference type="PANTHER" id="PTHR43816:SF1">
    <property type="entry name" value="NICOTINAMIDE PHOSPHORIBOSYLTRANSFERASE"/>
    <property type="match status" value="1"/>
</dbReference>
<dbReference type="Proteomes" id="UP000244741">
    <property type="component" value="Segment"/>
</dbReference>
<protein>
    <recommendedName>
        <fullName evidence="7">Nicotinamide phosphoribosyltransferase</fullName>
        <ecNumber evidence="6">2.4.2.12</ecNumber>
    </recommendedName>
</protein>
<evidence type="ECO:0000313" key="10">
    <source>
        <dbReference type="Proteomes" id="UP000244741"/>
    </source>
</evidence>
<evidence type="ECO:0000259" key="8">
    <source>
        <dbReference type="Pfam" id="PF04095"/>
    </source>
</evidence>
<dbReference type="EC" id="2.4.2.12" evidence="6"/>
<reference evidence="9 10" key="1">
    <citation type="submission" date="2017-12" db="EMBL/GenBank/DDBJ databases">
        <title>Genomic characterization of T5-related Aeromonas hydrophila phages AhSzq-1 and AhSzw-1 and proposal to be two new species.</title>
        <authorList>
            <person name="Chen L."/>
            <person name="Yuan S."/>
            <person name="Ma Y."/>
        </authorList>
    </citation>
    <scope>NUCLEOTIDE SEQUENCE [LARGE SCALE GENOMIC DNA]</scope>
    <source>
        <strain evidence="9">Seawater</strain>
    </source>
</reference>
<dbReference type="InterPro" id="IPR013785">
    <property type="entry name" value="Aldolase_TIM"/>
</dbReference>
<evidence type="ECO:0000256" key="3">
    <source>
        <dbReference type="ARBA" id="ARBA00022676"/>
    </source>
</evidence>
<feature type="domain" description="Nicotinate/nicotinamide phosphoribosyltransferase" evidence="8">
    <location>
        <begin position="181"/>
        <end position="513"/>
    </location>
</feature>
<dbReference type="InterPro" id="IPR041525">
    <property type="entry name" value="N/Namide_PRibTrfase"/>
</dbReference>
<dbReference type="EMBL" id="MG676224">
    <property type="protein sequence ID" value="AVR75896.1"/>
    <property type="molecule type" value="Genomic_DNA"/>
</dbReference>
<evidence type="ECO:0000256" key="4">
    <source>
        <dbReference type="ARBA" id="ARBA00022679"/>
    </source>
</evidence>
<sequence>MQFTAALMSDVYKTYHPFAYHPLSQSAYENFTNRSGKLANIPDNAEVAFVGLQYFIKEVLIKRWNETFFCVEKKKAIKRWNRMTNAVLGKKIPTAHMEALWDLGYLPIEIKAVEEGTLVPYGVPSLTIESTVDGFHWVPGMLETVMSAELWGICTSATTAFAYRRQFERTPISKEMVKFMGHDFSYRGMFGTQAAAMSGFGHLCSFCGSDTYPAAEFAEEYYNADVEKELVMASVDATEHSVMCSYGNEGEMESLRHLMTNVTPTGILSVVSDTWDFWKLVSEYLPALKDEIMARDGTLVIRPDSGDPVDILCGLNYSDAYSIQEIMEEGIYFLQDQHKFIKVTKVNEHGLMEFEDISQYEVWGLIESLWNIFGGTFVEWAPNGDEYFKRTYRLLDSHIGAIYGDSITLERQRKIHEKLMKKGFVPSVVLGIGSFTYQYVTRDTHGSAMKATAVKKEGDWTPIFKDPKTDSKKKSAKGFLYVGMGEDGRLYLEDNVTREREAQSLLTPVFKNGKLLRETSLAKIRAKLETYL</sequence>
<dbReference type="InterPro" id="IPR016471">
    <property type="entry name" value="Nicotinamide_PRibTrfase"/>
</dbReference>
<dbReference type="GO" id="GO:0047280">
    <property type="term" value="F:nicotinamide phosphoribosyltransferase activity"/>
    <property type="evidence" value="ECO:0007669"/>
    <property type="project" value="UniProtKB-EC"/>
</dbReference>
<dbReference type="PIRSF" id="PIRSF005943">
    <property type="entry name" value="NMPRT"/>
    <property type="match status" value="1"/>
</dbReference>
<evidence type="ECO:0000256" key="1">
    <source>
        <dbReference type="ARBA" id="ARBA00010897"/>
    </source>
</evidence>